<evidence type="ECO:0000313" key="2">
    <source>
        <dbReference type="Proteomes" id="UP001178508"/>
    </source>
</evidence>
<evidence type="ECO:0000313" key="1">
    <source>
        <dbReference type="EMBL" id="CAJ1068447.1"/>
    </source>
</evidence>
<protein>
    <submittedName>
        <fullName evidence="1">Uncharacterized protein</fullName>
    </submittedName>
</protein>
<dbReference type="AlphaFoldDB" id="A0AAV1G7V0"/>
<proteinExistence type="predicted"/>
<dbReference type="EMBL" id="OY660875">
    <property type="protein sequence ID" value="CAJ1068447.1"/>
    <property type="molecule type" value="Genomic_DNA"/>
</dbReference>
<organism evidence="1 2">
    <name type="scientific">Xyrichtys novacula</name>
    <name type="common">Pearly razorfish</name>
    <name type="synonym">Hemipteronotus novacula</name>
    <dbReference type="NCBI Taxonomy" id="13765"/>
    <lineage>
        <taxon>Eukaryota</taxon>
        <taxon>Metazoa</taxon>
        <taxon>Chordata</taxon>
        <taxon>Craniata</taxon>
        <taxon>Vertebrata</taxon>
        <taxon>Euteleostomi</taxon>
        <taxon>Actinopterygii</taxon>
        <taxon>Neopterygii</taxon>
        <taxon>Teleostei</taxon>
        <taxon>Neoteleostei</taxon>
        <taxon>Acanthomorphata</taxon>
        <taxon>Eupercaria</taxon>
        <taxon>Labriformes</taxon>
        <taxon>Labridae</taxon>
        <taxon>Xyrichtys</taxon>
    </lineage>
</organism>
<keyword evidence="2" id="KW-1185">Reference proteome</keyword>
<gene>
    <name evidence="1" type="ORF">XNOV1_A004750</name>
</gene>
<sequence>MEKVLPLQSPSKPELVFLDQEETLLLKVNTQALTPWLQLDPTFDKITGAIESVVDGDMELPPFDPGPKLHSEASVGRLGSGCAGGGYYGCCVSSIFGLETPPWLSKALSYITFT</sequence>
<reference evidence="1" key="1">
    <citation type="submission" date="2023-08" db="EMBL/GenBank/DDBJ databases">
        <authorList>
            <person name="Alioto T."/>
            <person name="Alioto T."/>
            <person name="Gomez Garrido J."/>
        </authorList>
    </citation>
    <scope>NUCLEOTIDE SEQUENCE</scope>
</reference>
<accession>A0AAV1G7V0</accession>
<name>A0AAV1G7V0_XYRNO</name>
<dbReference type="Proteomes" id="UP001178508">
    <property type="component" value="Chromosome 12"/>
</dbReference>